<dbReference type="InterPro" id="IPR026992">
    <property type="entry name" value="DIOX_N"/>
</dbReference>
<dbReference type="FunFam" id="2.60.120.330:FF:000013">
    <property type="entry name" value="Gibberellin 3-beta-dioxygenase 1"/>
    <property type="match status" value="1"/>
</dbReference>
<dbReference type="GO" id="GO:0016707">
    <property type="term" value="F:gibberellin 3-beta-dioxygenase activity"/>
    <property type="evidence" value="ECO:0007669"/>
    <property type="project" value="UniProtKB-EC"/>
</dbReference>
<comment type="catalytic activity">
    <reaction evidence="6">
        <text>gibberellin A20 + 2-oxoglutarate + O2 = gibberellin A1 + succinate + CO2</text>
        <dbReference type="Rhea" id="RHEA:10104"/>
        <dbReference type="ChEBI" id="CHEBI:15379"/>
        <dbReference type="ChEBI" id="CHEBI:16526"/>
        <dbReference type="ChEBI" id="CHEBI:16810"/>
        <dbReference type="ChEBI" id="CHEBI:30031"/>
        <dbReference type="ChEBI" id="CHEBI:58524"/>
        <dbReference type="ChEBI" id="CHEBI:58526"/>
        <dbReference type="EC" id="1.14.11.15"/>
    </reaction>
</comment>
<dbReference type="Pfam" id="PF14226">
    <property type="entry name" value="DIOX_N"/>
    <property type="match status" value="1"/>
</dbReference>
<evidence type="ECO:0000256" key="2">
    <source>
        <dbReference type="ARBA" id="ARBA00022723"/>
    </source>
</evidence>
<dbReference type="Gene3D" id="2.60.120.330">
    <property type="entry name" value="B-lactam Antibiotic, Isopenicillin N Synthase, Chain"/>
    <property type="match status" value="1"/>
</dbReference>
<dbReference type="InterPro" id="IPR050231">
    <property type="entry name" value="Iron_ascorbate_oxido_reductase"/>
</dbReference>
<accession>A0ABC8VRL3</accession>
<keyword evidence="4 8" id="KW-0560">Oxidoreductase</keyword>
<dbReference type="InterPro" id="IPR005123">
    <property type="entry name" value="Oxoglu/Fe-dep_dioxygenase_dom"/>
</dbReference>
<evidence type="ECO:0000256" key="5">
    <source>
        <dbReference type="ARBA" id="ARBA00023004"/>
    </source>
</evidence>
<proteinExistence type="inferred from homology"/>
<name>A0ABC8VRL3_9POAL</name>
<keyword evidence="5 8" id="KW-0408">Iron</keyword>
<dbReference type="InterPro" id="IPR044861">
    <property type="entry name" value="IPNS-like_FE2OG_OXY"/>
</dbReference>
<dbReference type="Proteomes" id="UP001497457">
    <property type="component" value="Chromosome 10rd"/>
</dbReference>
<dbReference type="GO" id="GO:0046872">
    <property type="term" value="F:metal ion binding"/>
    <property type="evidence" value="ECO:0007669"/>
    <property type="project" value="UniProtKB-KW"/>
</dbReference>
<dbReference type="PROSITE" id="PS51471">
    <property type="entry name" value="FE2OG_OXY"/>
    <property type="match status" value="1"/>
</dbReference>
<keyword evidence="3" id="KW-0223">Dioxygenase</keyword>
<dbReference type="EMBL" id="OZ075120">
    <property type="protein sequence ID" value="CAL4895447.1"/>
    <property type="molecule type" value="Genomic_DNA"/>
</dbReference>
<evidence type="ECO:0000256" key="1">
    <source>
        <dbReference type="ARBA" id="ARBA00001961"/>
    </source>
</evidence>
<feature type="domain" description="Fe2OG dioxygenase" evidence="9">
    <location>
        <begin position="210"/>
        <end position="312"/>
    </location>
</feature>
<keyword evidence="2 8" id="KW-0479">Metal-binding</keyword>
<evidence type="ECO:0000259" key="9">
    <source>
        <dbReference type="PROSITE" id="PS51471"/>
    </source>
</evidence>
<dbReference type="AlphaFoldDB" id="A0ABC8VRL3"/>
<organism evidence="10 11">
    <name type="scientific">Urochloa decumbens</name>
    <dbReference type="NCBI Taxonomy" id="240449"/>
    <lineage>
        <taxon>Eukaryota</taxon>
        <taxon>Viridiplantae</taxon>
        <taxon>Streptophyta</taxon>
        <taxon>Embryophyta</taxon>
        <taxon>Tracheophyta</taxon>
        <taxon>Spermatophyta</taxon>
        <taxon>Magnoliopsida</taxon>
        <taxon>Liliopsida</taxon>
        <taxon>Poales</taxon>
        <taxon>Poaceae</taxon>
        <taxon>PACMAD clade</taxon>
        <taxon>Panicoideae</taxon>
        <taxon>Panicodae</taxon>
        <taxon>Paniceae</taxon>
        <taxon>Melinidinae</taxon>
        <taxon>Urochloa</taxon>
    </lineage>
</organism>
<evidence type="ECO:0000256" key="4">
    <source>
        <dbReference type="ARBA" id="ARBA00023002"/>
    </source>
</evidence>
<reference evidence="10 11" key="2">
    <citation type="submission" date="2024-10" db="EMBL/GenBank/DDBJ databases">
        <authorList>
            <person name="Ryan C."/>
        </authorList>
    </citation>
    <scope>NUCLEOTIDE SEQUENCE [LARGE SCALE GENOMIC DNA]</scope>
</reference>
<evidence type="ECO:0000313" key="10">
    <source>
        <dbReference type="EMBL" id="CAL4895447.1"/>
    </source>
</evidence>
<reference evidence="11" key="1">
    <citation type="submission" date="2024-06" db="EMBL/GenBank/DDBJ databases">
        <authorList>
            <person name="Ryan C."/>
        </authorList>
    </citation>
    <scope>NUCLEOTIDE SEQUENCE [LARGE SCALE GENOMIC DNA]</scope>
</reference>
<keyword evidence="11" id="KW-1185">Reference proteome</keyword>
<dbReference type="EC" id="1.14.11.15" evidence="7"/>
<protein>
    <recommendedName>
        <fullName evidence="7">gibberellin 3beta-dioxygenase</fullName>
        <ecNumber evidence="7">1.14.11.15</ecNumber>
    </recommendedName>
</protein>
<evidence type="ECO:0000256" key="8">
    <source>
        <dbReference type="RuleBase" id="RU003682"/>
    </source>
</evidence>
<evidence type="ECO:0000256" key="6">
    <source>
        <dbReference type="ARBA" id="ARBA00052181"/>
    </source>
</evidence>
<comment type="similarity">
    <text evidence="8">Belongs to the iron/ascorbate-dependent oxidoreductase family.</text>
</comment>
<dbReference type="SUPFAM" id="SSF51197">
    <property type="entry name" value="Clavaminate synthase-like"/>
    <property type="match status" value="1"/>
</dbReference>
<dbReference type="InterPro" id="IPR027443">
    <property type="entry name" value="IPNS-like_sf"/>
</dbReference>
<evidence type="ECO:0000256" key="7">
    <source>
        <dbReference type="ARBA" id="ARBA00066695"/>
    </source>
</evidence>
<dbReference type="Pfam" id="PF03171">
    <property type="entry name" value="2OG-FeII_Oxy"/>
    <property type="match status" value="1"/>
</dbReference>
<gene>
    <name evidence="10" type="ORF">URODEC1_LOCUS6046</name>
</gene>
<evidence type="ECO:0000256" key="3">
    <source>
        <dbReference type="ARBA" id="ARBA00022964"/>
    </source>
</evidence>
<sequence>MPSPPPTSPAAAAAGYFEFRSAEHVPETHEWPGLHDHPSVDAVAVAGRDDAVPVVDLGGGDPAAVARALARAAEEWGAFLLVGHGVPAGVAARMEEQIARLFALPAADKDRAGRRPGEMNGYGRPPYALRFSRLMWSEGYTFAAATIRDEFRRVWLDGGDDYLRFCEVMEEHHREMMALGKRLVDVFFRALGLTDEQIAAGETEREIRETLTATMHLNLYPKCPEPERAIGLAAHTDSGFFTLIMQSPVPGLQLLRRDPERWVTVPAPPGAFAVVLGDLFQLLTNGRFRSAFHRAVVNGDRDRISVPYFLGPPGNMEVAPLAAAVPPGRKPAFRPVTWPEYMRVKGKASGLDASALAMLQVPEEGGEGGVVPPKN</sequence>
<dbReference type="PANTHER" id="PTHR47990">
    <property type="entry name" value="2-OXOGLUTARATE (2OG) AND FE(II)-DEPENDENT OXYGENASE SUPERFAMILY PROTEIN-RELATED"/>
    <property type="match status" value="1"/>
</dbReference>
<evidence type="ECO:0000313" key="11">
    <source>
        <dbReference type="Proteomes" id="UP001497457"/>
    </source>
</evidence>
<comment type="cofactor">
    <cofactor evidence="1">
        <name>L-ascorbate</name>
        <dbReference type="ChEBI" id="CHEBI:38290"/>
    </cofactor>
</comment>
<dbReference type="GO" id="GO:0009686">
    <property type="term" value="P:gibberellin biosynthetic process"/>
    <property type="evidence" value="ECO:0007669"/>
    <property type="project" value="UniProtKB-ARBA"/>
</dbReference>